<feature type="region of interest" description="Disordered" evidence="1">
    <location>
        <begin position="49"/>
        <end position="68"/>
    </location>
</feature>
<protein>
    <submittedName>
        <fullName evidence="2">GapA-binding peptide SR1P</fullName>
    </submittedName>
</protein>
<organism evidence="2 3">
    <name type="scientific">Paenibacillus aestuarii</name>
    <dbReference type="NCBI Taxonomy" id="516965"/>
    <lineage>
        <taxon>Bacteria</taxon>
        <taxon>Bacillati</taxon>
        <taxon>Bacillota</taxon>
        <taxon>Bacilli</taxon>
        <taxon>Bacillales</taxon>
        <taxon>Paenibacillaceae</taxon>
        <taxon>Paenibacillus</taxon>
    </lineage>
</organism>
<dbReference type="EMBL" id="JBHSMJ010000009">
    <property type="protein sequence ID" value="MFC5447841.1"/>
    <property type="molecule type" value="Genomic_DNA"/>
</dbReference>
<dbReference type="RefSeq" id="WP_270885923.1">
    <property type="nucleotide sequence ID" value="NZ_JAQFVF010000092.1"/>
</dbReference>
<gene>
    <name evidence="2" type="ORF">ACFPOG_06195</name>
</gene>
<evidence type="ECO:0000313" key="3">
    <source>
        <dbReference type="Proteomes" id="UP001596044"/>
    </source>
</evidence>
<reference evidence="3" key="1">
    <citation type="journal article" date="2019" name="Int. J. Syst. Evol. Microbiol.">
        <title>The Global Catalogue of Microorganisms (GCM) 10K type strain sequencing project: providing services to taxonomists for standard genome sequencing and annotation.</title>
        <authorList>
            <consortium name="The Broad Institute Genomics Platform"/>
            <consortium name="The Broad Institute Genome Sequencing Center for Infectious Disease"/>
            <person name="Wu L."/>
            <person name="Ma J."/>
        </authorList>
    </citation>
    <scope>NUCLEOTIDE SEQUENCE [LARGE SCALE GENOMIC DNA]</scope>
    <source>
        <strain evidence="3">KACC 11904</strain>
    </source>
</reference>
<proteinExistence type="predicted"/>
<comment type="caution">
    <text evidence="2">The sequence shown here is derived from an EMBL/GenBank/DDBJ whole genome shotgun (WGS) entry which is preliminary data.</text>
</comment>
<evidence type="ECO:0000256" key="1">
    <source>
        <dbReference type="SAM" id="MobiDB-lite"/>
    </source>
</evidence>
<name>A0ABW0K5I7_9BACL</name>
<sequence>MSYIHQVKVKSVQNDLGVILCKHCNAVIATLPTNGVKKFYNVCSSPECAEKDKREGAGVQKEESLKSR</sequence>
<evidence type="ECO:0000313" key="2">
    <source>
        <dbReference type="EMBL" id="MFC5447841.1"/>
    </source>
</evidence>
<keyword evidence="3" id="KW-1185">Reference proteome</keyword>
<accession>A0ABW0K5I7</accession>
<dbReference type="Proteomes" id="UP001596044">
    <property type="component" value="Unassembled WGS sequence"/>
</dbReference>